<evidence type="ECO:0000259" key="16">
    <source>
        <dbReference type="Pfam" id="PF02887"/>
    </source>
</evidence>
<evidence type="ECO:0000313" key="18">
    <source>
        <dbReference type="Proteomes" id="UP000183924"/>
    </source>
</evidence>
<comment type="cofactor">
    <cofactor evidence="1">
        <name>K(+)</name>
        <dbReference type="ChEBI" id="CHEBI:29103"/>
    </cofactor>
</comment>
<keyword evidence="9" id="KW-0067">ATP-binding</keyword>
<dbReference type="AlphaFoldDB" id="A0A1J8NHD3"/>
<dbReference type="InterPro" id="IPR040442">
    <property type="entry name" value="Pyrv_kinase-like_dom_sf"/>
</dbReference>
<evidence type="ECO:0000313" key="17">
    <source>
        <dbReference type="EMBL" id="OIZ94314.1"/>
    </source>
</evidence>
<keyword evidence="11 14" id="KW-0324">Glycolysis</keyword>
<dbReference type="UniPathway" id="UPA00109">
    <property type="reaction ID" value="UER00188"/>
</dbReference>
<dbReference type="InterPro" id="IPR001697">
    <property type="entry name" value="Pyr_Knase"/>
</dbReference>
<keyword evidence="7" id="KW-0547">Nucleotide-binding</keyword>
<dbReference type="FunFam" id="2.40.33.10:FF:000001">
    <property type="entry name" value="Pyruvate kinase"/>
    <property type="match status" value="1"/>
</dbReference>
<feature type="domain" description="Pyruvate kinase C-terminal" evidence="16">
    <location>
        <begin position="359"/>
        <end position="473"/>
    </location>
</feature>
<evidence type="ECO:0000256" key="3">
    <source>
        <dbReference type="ARBA" id="ARBA00008663"/>
    </source>
</evidence>
<dbReference type="SUPFAM" id="SSF50800">
    <property type="entry name" value="PK beta-barrel domain-like"/>
    <property type="match status" value="1"/>
</dbReference>
<evidence type="ECO:0000259" key="15">
    <source>
        <dbReference type="Pfam" id="PF00224"/>
    </source>
</evidence>
<evidence type="ECO:0000256" key="9">
    <source>
        <dbReference type="ARBA" id="ARBA00022840"/>
    </source>
</evidence>
<gene>
    <name evidence="17" type="ORF">A1D18_05585</name>
</gene>
<evidence type="ECO:0000256" key="11">
    <source>
        <dbReference type="ARBA" id="ARBA00023152"/>
    </source>
</evidence>
<dbReference type="EMBL" id="LUKY01000033">
    <property type="protein sequence ID" value="OIZ94314.1"/>
    <property type="molecule type" value="Genomic_DNA"/>
</dbReference>
<dbReference type="Gene3D" id="3.40.1380.20">
    <property type="entry name" value="Pyruvate kinase, C-terminal domain"/>
    <property type="match status" value="1"/>
</dbReference>
<dbReference type="InterPro" id="IPR011037">
    <property type="entry name" value="Pyrv_Knase-like_insert_dom_sf"/>
</dbReference>
<sequence>MKRFKRTKIVATLGPATDQAGVLQAMIAAGLDVVRLNFSHGKAEDHIKRANYVRECAKVAGREIAIIADLQGPKIRIARFKTGAIFLKKDALFILDADLDKNGGDEFAVGIDYKELPRDVHRGDLLLLDDGRLVFKVKKVQKNKIFCNVEVGGALSNNKGINRKGGGISAVALTEKDKKDLKTAVKLDADYIAISFPRSAADMNLARNLLKRAKGHAGLIAKIERSDAIPVIDEIIRASDAVMVARGDLGVEIGDAELPAVQKHIIQRARSLDKAVITATQMMESMIHNAIPTRAEVFDVANAVLDGTDAVMLSAETATGDHPALVVTAMARICLGAEKQAKTRVSGHRVECQFYRPDEAIAMAAMYTANHYDIKAIIALTESGATPLWMSRIRSGIPIYGLAHSLKTTRRLALYRGVYPLYFNIDKMHKENISQLAIKKLKKHEVLKKGEQVLITYGDLLKTTGGTNTLKILEVD</sequence>
<keyword evidence="18" id="KW-1185">Reference proteome</keyword>
<evidence type="ECO:0000256" key="7">
    <source>
        <dbReference type="ARBA" id="ARBA00022741"/>
    </source>
</evidence>
<evidence type="ECO:0000256" key="12">
    <source>
        <dbReference type="ARBA" id="ARBA00023317"/>
    </source>
</evidence>
<evidence type="ECO:0000256" key="5">
    <source>
        <dbReference type="ARBA" id="ARBA00022679"/>
    </source>
</evidence>
<evidence type="ECO:0000256" key="4">
    <source>
        <dbReference type="ARBA" id="ARBA00012142"/>
    </source>
</evidence>
<dbReference type="GO" id="GO:0016301">
    <property type="term" value="F:kinase activity"/>
    <property type="evidence" value="ECO:0007669"/>
    <property type="project" value="UniProtKB-KW"/>
</dbReference>
<dbReference type="Proteomes" id="UP000183924">
    <property type="component" value="Unassembled WGS sequence"/>
</dbReference>
<dbReference type="NCBIfam" id="TIGR01064">
    <property type="entry name" value="pyruv_kin"/>
    <property type="match status" value="1"/>
</dbReference>
<dbReference type="Pfam" id="PF00224">
    <property type="entry name" value="PK"/>
    <property type="match status" value="1"/>
</dbReference>
<dbReference type="Pfam" id="PF02887">
    <property type="entry name" value="PK_C"/>
    <property type="match status" value="1"/>
</dbReference>
<name>A0A1J8NHD3_9COXI</name>
<keyword evidence="6" id="KW-0479">Metal-binding</keyword>
<accession>A0A1J8NHD3</accession>
<dbReference type="RefSeq" id="WP_071662806.1">
    <property type="nucleotide sequence ID" value="NZ_LUKY01000033.1"/>
</dbReference>
<dbReference type="InterPro" id="IPR036918">
    <property type="entry name" value="Pyrv_Knase_C_sf"/>
</dbReference>
<dbReference type="GO" id="GO:0004743">
    <property type="term" value="F:pyruvate kinase activity"/>
    <property type="evidence" value="ECO:0007669"/>
    <property type="project" value="UniProtKB-UniRule"/>
</dbReference>
<comment type="similarity">
    <text evidence="3 14">Belongs to the pyruvate kinase family.</text>
</comment>
<dbReference type="SUPFAM" id="SSF52935">
    <property type="entry name" value="PK C-terminal domain-like"/>
    <property type="match status" value="1"/>
</dbReference>
<keyword evidence="8 14" id="KW-0418">Kinase</keyword>
<dbReference type="InterPro" id="IPR018209">
    <property type="entry name" value="Pyrv_Knase_AS"/>
</dbReference>
<dbReference type="EC" id="2.7.1.40" evidence="4 13"/>
<reference evidence="17 18" key="1">
    <citation type="submission" date="2016-03" db="EMBL/GenBank/DDBJ databases">
        <title>Comparative genomics of Rickettsiella.</title>
        <authorList>
            <person name="Chandler C."/>
            <person name="Wang Y."/>
        </authorList>
    </citation>
    <scope>NUCLEOTIDE SEQUENCE [LARGE SCALE GENOMIC DNA]</scope>
    <source>
        <strain evidence="17 18">RCFS May 2013</strain>
    </source>
</reference>
<proteinExistence type="inferred from homology"/>
<organism evidence="17 18">
    <name type="scientific">Candidatus Rickettsiella isopodorum</name>
    <dbReference type="NCBI Taxonomy" id="1225476"/>
    <lineage>
        <taxon>Bacteria</taxon>
        <taxon>Pseudomonadati</taxon>
        <taxon>Pseudomonadota</taxon>
        <taxon>Gammaproteobacteria</taxon>
        <taxon>Legionellales</taxon>
        <taxon>Coxiellaceae</taxon>
        <taxon>Rickettsiella</taxon>
    </lineage>
</organism>
<dbReference type="NCBIfam" id="NF004978">
    <property type="entry name" value="PRK06354.1"/>
    <property type="match status" value="1"/>
</dbReference>
<evidence type="ECO:0000256" key="13">
    <source>
        <dbReference type="NCBIfam" id="TIGR01064"/>
    </source>
</evidence>
<dbReference type="OrthoDB" id="9812123at2"/>
<dbReference type="SUPFAM" id="SSF51621">
    <property type="entry name" value="Phosphoenolpyruvate/pyruvate domain"/>
    <property type="match status" value="1"/>
</dbReference>
<evidence type="ECO:0000256" key="10">
    <source>
        <dbReference type="ARBA" id="ARBA00022842"/>
    </source>
</evidence>
<dbReference type="GO" id="GO:0030955">
    <property type="term" value="F:potassium ion binding"/>
    <property type="evidence" value="ECO:0007669"/>
    <property type="project" value="UniProtKB-UniRule"/>
</dbReference>
<dbReference type="PANTHER" id="PTHR11817">
    <property type="entry name" value="PYRUVATE KINASE"/>
    <property type="match status" value="1"/>
</dbReference>
<dbReference type="NCBIfam" id="NF004491">
    <property type="entry name" value="PRK05826.1"/>
    <property type="match status" value="1"/>
</dbReference>
<keyword evidence="12 17" id="KW-0670">Pyruvate</keyword>
<protein>
    <recommendedName>
        <fullName evidence="4 13">Pyruvate kinase</fullName>
        <ecNumber evidence="4 13">2.7.1.40</ecNumber>
    </recommendedName>
</protein>
<keyword evidence="10 14" id="KW-0460">Magnesium</keyword>
<dbReference type="InterPro" id="IPR015795">
    <property type="entry name" value="Pyrv_Knase_C"/>
</dbReference>
<dbReference type="PROSITE" id="PS00110">
    <property type="entry name" value="PYRUVATE_KINASE"/>
    <property type="match status" value="1"/>
</dbReference>
<dbReference type="PRINTS" id="PR01050">
    <property type="entry name" value="PYRUVTKNASE"/>
</dbReference>
<dbReference type="STRING" id="1225476.A1D18_05585"/>
<evidence type="ECO:0000256" key="8">
    <source>
        <dbReference type="ARBA" id="ARBA00022777"/>
    </source>
</evidence>
<dbReference type="GO" id="GO:0005524">
    <property type="term" value="F:ATP binding"/>
    <property type="evidence" value="ECO:0007669"/>
    <property type="project" value="UniProtKB-KW"/>
</dbReference>
<dbReference type="Gene3D" id="3.20.20.60">
    <property type="entry name" value="Phosphoenolpyruvate-binding domains"/>
    <property type="match status" value="1"/>
</dbReference>
<dbReference type="InterPro" id="IPR015793">
    <property type="entry name" value="Pyrv_Knase_brl"/>
</dbReference>
<keyword evidence="5 14" id="KW-0808">Transferase</keyword>
<feature type="domain" description="Pyruvate kinase barrel" evidence="15">
    <location>
        <begin position="5"/>
        <end position="325"/>
    </location>
</feature>
<dbReference type="InterPro" id="IPR015813">
    <property type="entry name" value="Pyrv/PenolPyrv_kinase-like_dom"/>
</dbReference>
<dbReference type="Gene3D" id="2.40.33.10">
    <property type="entry name" value="PK beta-barrel domain-like"/>
    <property type="match status" value="1"/>
</dbReference>
<evidence type="ECO:0000256" key="2">
    <source>
        <dbReference type="ARBA" id="ARBA00004997"/>
    </source>
</evidence>
<dbReference type="GO" id="GO:0000287">
    <property type="term" value="F:magnesium ion binding"/>
    <property type="evidence" value="ECO:0007669"/>
    <property type="project" value="UniProtKB-UniRule"/>
</dbReference>
<comment type="caution">
    <text evidence="17">The sequence shown here is derived from an EMBL/GenBank/DDBJ whole genome shotgun (WGS) entry which is preliminary data.</text>
</comment>
<evidence type="ECO:0000256" key="1">
    <source>
        <dbReference type="ARBA" id="ARBA00001958"/>
    </source>
</evidence>
<evidence type="ECO:0000256" key="6">
    <source>
        <dbReference type="ARBA" id="ARBA00022723"/>
    </source>
</evidence>
<comment type="catalytic activity">
    <reaction evidence="14">
        <text>pyruvate + ATP = phosphoenolpyruvate + ADP + H(+)</text>
        <dbReference type="Rhea" id="RHEA:18157"/>
        <dbReference type="ChEBI" id="CHEBI:15361"/>
        <dbReference type="ChEBI" id="CHEBI:15378"/>
        <dbReference type="ChEBI" id="CHEBI:30616"/>
        <dbReference type="ChEBI" id="CHEBI:58702"/>
        <dbReference type="ChEBI" id="CHEBI:456216"/>
        <dbReference type="EC" id="2.7.1.40"/>
    </reaction>
</comment>
<dbReference type="InterPro" id="IPR015806">
    <property type="entry name" value="Pyrv_Knase_insert_dom_sf"/>
</dbReference>
<comment type="pathway">
    <text evidence="2 14">Carbohydrate degradation; glycolysis; pyruvate from D-glyceraldehyde 3-phosphate: step 5/5.</text>
</comment>
<evidence type="ECO:0000256" key="14">
    <source>
        <dbReference type="RuleBase" id="RU000504"/>
    </source>
</evidence>